<comment type="catalytic activity">
    <reaction evidence="6">
        <text>a thymidine in DNA + NAD(+) = an N-(ADP-alpha-D-ribosyl)-thymidine in DNA + nicotinamide + H(+)</text>
        <dbReference type="Rhea" id="RHEA:71651"/>
        <dbReference type="Rhea" id="RHEA-COMP:13556"/>
        <dbReference type="Rhea" id="RHEA-COMP:18051"/>
        <dbReference type="ChEBI" id="CHEBI:15378"/>
        <dbReference type="ChEBI" id="CHEBI:17154"/>
        <dbReference type="ChEBI" id="CHEBI:57540"/>
        <dbReference type="ChEBI" id="CHEBI:137386"/>
        <dbReference type="ChEBI" id="CHEBI:191199"/>
    </reaction>
</comment>
<dbReference type="GO" id="GO:0016757">
    <property type="term" value="F:glycosyltransferase activity"/>
    <property type="evidence" value="ECO:0007669"/>
    <property type="project" value="UniProtKB-UniRule"/>
</dbReference>
<evidence type="ECO:0000259" key="7">
    <source>
        <dbReference type="PROSITE" id="PS52018"/>
    </source>
</evidence>
<dbReference type="GO" id="GO:0003677">
    <property type="term" value="F:DNA binding"/>
    <property type="evidence" value="ECO:0007669"/>
    <property type="project" value="UniProtKB-UniRule"/>
</dbReference>
<accession>A0A3L2LAI4</accession>
<evidence type="ECO:0000256" key="6">
    <source>
        <dbReference type="PROSITE-ProRule" id="PRU01362"/>
    </source>
</evidence>
<feature type="active site" evidence="6">
    <location>
        <position position="157"/>
    </location>
</feature>
<comment type="caution">
    <text evidence="6">Lacks conserved residue(s) required for the propagation of feature annotation.</text>
</comment>
<protein>
    <submittedName>
        <fullName evidence="9">DUF4433 domain-containing protein</fullName>
    </submittedName>
</protein>
<keyword evidence="1 6" id="KW-1277">Toxin-antitoxin system</keyword>
<feature type="domain" description="DarT" evidence="7">
    <location>
        <begin position="16"/>
        <end position="202"/>
    </location>
</feature>
<comment type="caution">
    <text evidence="9">The sequence shown here is derived from an EMBL/GenBank/DDBJ whole genome shotgun (WGS) entry which is preliminary data.</text>
</comment>
<feature type="binding site" evidence="6">
    <location>
        <begin position="20"/>
        <end position="22"/>
    </location>
    <ligand>
        <name>NAD(+)</name>
        <dbReference type="ChEBI" id="CHEBI:57540"/>
    </ligand>
</feature>
<keyword evidence="3 6" id="KW-0808">Transferase</keyword>
<proteinExistence type="inferred from homology"/>
<dbReference type="Pfam" id="PF14487">
    <property type="entry name" value="DarT"/>
    <property type="match status" value="1"/>
</dbReference>
<name>A0A3L2LAI4_SALER</name>
<dbReference type="Proteomes" id="UP000839513">
    <property type="component" value="Unassembled WGS sequence"/>
</dbReference>
<keyword evidence="4 6" id="KW-0548">Nucleotidyltransferase</keyword>
<reference evidence="9" key="1">
    <citation type="submission" date="2018-11" db="EMBL/GenBank/DDBJ databases">
        <authorList>
            <consortium name="PulseNet: The National Subtyping Network for Foodborne Disease Surveillance"/>
            <person name="Tarr C.L."/>
            <person name="Trees E."/>
            <person name="Katz L.S."/>
            <person name="Carleton-Romer H.A."/>
            <person name="Stroika S."/>
            <person name="Kucerova Z."/>
            <person name="Roache K.F."/>
            <person name="Sabol A.L."/>
            <person name="Besser J."/>
            <person name="Gerner-Smidt P."/>
        </authorList>
    </citation>
    <scope>NUCLEOTIDE SEQUENCE [LARGE SCALE GENOMIC DNA]</scope>
    <source>
        <strain evidence="8">PNUSAS059279</strain>
        <strain evidence="9">PNUSAS059687</strain>
    </source>
</reference>
<feature type="active site" description="Proton acceptor" evidence="6">
    <location>
        <position position="55"/>
    </location>
</feature>
<dbReference type="EMBL" id="RNUA01000083">
    <property type="protein sequence ID" value="MHS99738.1"/>
    <property type="molecule type" value="Genomic_DNA"/>
</dbReference>
<evidence type="ECO:0000256" key="2">
    <source>
        <dbReference type="ARBA" id="ARBA00022676"/>
    </source>
</evidence>
<dbReference type="PROSITE" id="PS52018">
    <property type="entry name" value="DART"/>
    <property type="match status" value="1"/>
</dbReference>
<organism evidence="9">
    <name type="scientific">Salmonella enterica</name>
    <name type="common">Salmonella choleraesuis</name>
    <dbReference type="NCBI Taxonomy" id="28901"/>
    <lineage>
        <taxon>Bacteria</taxon>
        <taxon>Pseudomonadati</taxon>
        <taxon>Pseudomonadota</taxon>
        <taxon>Gammaproteobacteria</taxon>
        <taxon>Enterobacterales</taxon>
        <taxon>Enterobacteriaceae</taxon>
        <taxon>Salmonella</taxon>
    </lineage>
</organism>
<comment type="similarity">
    <text evidence="6">Belongs to the DarT ADP-ribosyltransferase family.</text>
</comment>
<gene>
    <name evidence="8" type="ORF">ED173_20165</name>
    <name evidence="9" type="ORF">EEN88_18305</name>
</gene>
<keyword evidence="2 6" id="KW-0328">Glycosyltransferase</keyword>
<evidence type="ECO:0000256" key="3">
    <source>
        <dbReference type="ARBA" id="ARBA00022679"/>
    </source>
</evidence>
<evidence type="ECO:0000313" key="9">
    <source>
        <dbReference type="EMBL" id="MHS99738.1"/>
    </source>
</evidence>
<evidence type="ECO:0000256" key="4">
    <source>
        <dbReference type="ARBA" id="ARBA00022695"/>
    </source>
</evidence>
<evidence type="ECO:0000256" key="1">
    <source>
        <dbReference type="ARBA" id="ARBA00022649"/>
    </source>
</evidence>
<keyword evidence="5 6" id="KW-0238">DNA-binding</keyword>
<dbReference type="InterPro" id="IPR029494">
    <property type="entry name" value="DarT"/>
</dbReference>
<evidence type="ECO:0000256" key="5">
    <source>
        <dbReference type="ARBA" id="ARBA00023125"/>
    </source>
</evidence>
<dbReference type="GO" id="GO:0016779">
    <property type="term" value="F:nucleotidyltransferase activity"/>
    <property type="evidence" value="ECO:0007669"/>
    <property type="project" value="UniProtKB-UniRule"/>
</dbReference>
<evidence type="ECO:0000313" key="8">
    <source>
        <dbReference type="EMBL" id="MFX65167.1"/>
    </source>
</evidence>
<dbReference type="Proteomes" id="UP000885417">
    <property type="component" value="Unassembled WGS sequence"/>
</dbReference>
<sequence>MSREQIRLKAETLQIPFLIHFTRVVNLPSIMEHGLVPVTEVGDLNITPEINDELRLDGHRDSTSLSIAFPNYRMFYRYRMDNPSIEWVVLGIHPSILWRNDCAYCCHNAADARISAQSLAQLKTLEAFEGMFAEIDGLESRQEQRLNNFDPTDGQAEVLSFDTIEPQFIFAVIFNNEATKNSYQHVLGNRQILVNSSGSGYFASRSYVR</sequence>
<dbReference type="AlphaFoldDB" id="A0A3L2LAI4"/>
<dbReference type="EMBL" id="RNGN01000101">
    <property type="protein sequence ID" value="MFX65167.1"/>
    <property type="molecule type" value="Genomic_DNA"/>
</dbReference>
<feature type="binding site" evidence="6">
    <location>
        <position position="55"/>
    </location>
    <ligand>
        <name>NAD(+)</name>
        <dbReference type="ChEBI" id="CHEBI:57540"/>
    </ligand>
</feature>